<proteinExistence type="predicted"/>
<dbReference type="AlphaFoldDB" id="A0A2B7YRX8"/>
<feature type="domain" description="Arrestin-like N-terminal" evidence="1">
    <location>
        <begin position="4"/>
        <end position="99"/>
    </location>
</feature>
<dbReference type="Proteomes" id="UP000224634">
    <property type="component" value="Unassembled WGS sequence"/>
</dbReference>
<dbReference type="OrthoDB" id="3365616at2759"/>
<gene>
    <name evidence="2" type="ORF">AJ80_02002</name>
</gene>
<evidence type="ECO:0000259" key="1">
    <source>
        <dbReference type="Pfam" id="PF00339"/>
    </source>
</evidence>
<sequence>MDIQIILDHVNSVYTDKDTVSGKVLLETATPIDISTIAVRLSGIAISRLNGKRSSEVHKILRRTQVVFPPKQQLDSALGQKFTLRSGTHEFPFSITFPHFAECFKLDPHEDDLAASCARVRLSKRLPSVHLLRRLPPSTGTSNDIAEVKYSVNVVIKKPGLFKGTMKMSRDIFLNPLSEPTSQQEPVFQQQQQQPITIDPEISNFSSAPSFLLSVQLLNGSSLLQTLPLPLRITLTKQTTFTCPAILKNFQTMVVEHTHTDVNNSPSYHRQCWIVQTMSNMHEVVGDPDAPAGAELNLSNALWSSRPLPPKLVSSFETCKIKRSYELRLKVRFQFGELPKVRF</sequence>
<dbReference type="SUPFAM" id="SSF81296">
    <property type="entry name" value="E set domains"/>
    <property type="match status" value="1"/>
</dbReference>
<dbReference type="GO" id="GO:0031625">
    <property type="term" value="F:ubiquitin protein ligase binding"/>
    <property type="evidence" value="ECO:0007669"/>
    <property type="project" value="TreeGrafter"/>
</dbReference>
<evidence type="ECO:0000313" key="3">
    <source>
        <dbReference type="Proteomes" id="UP000224634"/>
    </source>
</evidence>
<organism evidence="2 3">
    <name type="scientific">Polytolypa hystricis (strain UAMH7299)</name>
    <dbReference type="NCBI Taxonomy" id="1447883"/>
    <lineage>
        <taxon>Eukaryota</taxon>
        <taxon>Fungi</taxon>
        <taxon>Dikarya</taxon>
        <taxon>Ascomycota</taxon>
        <taxon>Pezizomycotina</taxon>
        <taxon>Eurotiomycetes</taxon>
        <taxon>Eurotiomycetidae</taxon>
        <taxon>Onygenales</taxon>
        <taxon>Onygenales incertae sedis</taxon>
        <taxon>Polytolypa</taxon>
    </lineage>
</organism>
<dbReference type="CDD" id="cd22952">
    <property type="entry name" value="ART10-like"/>
    <property type="match status" value="1"/>
</dbReference>
<dbReference type="GO" id="GO:0005886">
    <property type="term" value="C:plasma membrane"/>
    <property type="evidence" value="ECO:0007669"/>
    <property type="project" value="TreeGrafter"/>
</dbReference>
<dbReference type="PANTHER" id="PTHR11188">
    <property type="entry name" value="ARRESTIN DOMAIN CONTAINING PROTEIN"/>
    <property type="match status" value="1"/>
</dbReference>
<dbReference type="STRING" id="1447883.A0A2B7YRX8"/>
<evidence type="ECO:0000313" key="2">
    <source>
        <dbReference type="EMBL" id="PGH23940.1"/>
    </source>
</evidence>
<dbReference type="GO" id="GO:0005829">
    <property type="term" value="C:cytosol"/>
    <property type="evidence" value="ECO:0007669"/>
    <property type="project" value="TreeGrafter"/>
</dbReference>
<dbReference type="GO" id="GO:0030674">
    <property type="term" value="F:protein-macromolecule adaptor activity"/>
    <property type="evidence" value="ECO:0007669"/>
    <property type="project" value="TreeGrafter"/>
</dbReference>
<accession>A0A2B7YRX8</accession>
<protein>
    <recommendedName>
        <fullName evidence="1">Arrestin-like N-terminal domain-containing protein</fullName>
    </recommendedName>
</protein>
<dbReference type="InterPro" id="IPR011021">
    <property type="entry name" value="Arrestin-like_N"/>
</dbReference>
<dbReference type="GO" id="GO:0070086">
    <property type="term" value="P:ubiquitin-dependent endocytosis"/>
    <property type="evidence" value="ECO:0007669"/>
    <property type="project" value="TreeGrafter"/>
</dbReference>
<dbReference type="InterPro" id="IPR014756">
    <property type="entry name" value="Ig_E-set"/>
</dbReference>
<comment type="caution">
    <text evidence="2">The sequence shown here is derived from an EMBL/GenBank/DDBJ whole genome shotgun (WGS) entry which is preliminary data.</text>
</comment>
<reference evidence="2 3" key="1">
    <citation type="submission" date="2017-10" db="EMBL/GenBank/DDBJ databases">
        <title>Comparative genomics in systemic dimorphic fungi from Ajellomycetaceae.</title>
        <authorList>
            <person name="Munoz J.F."/>
            <person name="Mcewen J.G."/>
            <person name="Clay O.K."/>
            <person name="Cuomo C.A."/>
        </authorList>
    </citation>
    <scope>NUCLEOTIDE SEQUENCE [LARGE SCALE GENOMIC DNA]</scope>
    <source>
        <strain evidence="2 3">UAMH7299</strain>
    </source>
</reference>
<name>A0A2B7YRX8_POLH7</name>
<dbReference type="Gene3D" id="2.60.40.640">
    <property type="match status" value="1"/>
</dbReference>
<dbReference type="InterPro" id="IPR050357">
    <property type="entry name" value="Arrestin_domain-protein"/>
</dbReference>
<dbReference type="EMBL" id="PDNA01000018">
    <property type="protein sequence ID" value="PGH23940.1"/>
    <property type="molecule type" value="Genomic_DNA"/>
</dbReference>
<dbReference type="InterPro" id="IPR014752">
    <property type="entry name" value="Arrestin-like_C"/>
</dbReference>
<dbReference type="Pfam" id="PF00339">
    <property type="entry name" value="Arrestin_N"/>
    <property type="match status" value="1"/>
</dbReference>
<dbReference type="PANTHER" id="PTHR11188:SF166">
    <property type="entry name" value="ARRESTIN (OR S-ANTIGEN), N-TERMINAL DOMAIN PROTEIN (AFU_ORTHOLOGUE AFUA_7G02050)"/>
    <property type="match status" value="1"/>
</dbReference>
<keyword evidence="3" id="KW-1185">Reference proteome</keyword>